<feature type="transmembrane region" description="Helical" evidence="6">
    <location>
        <begin position="202"/>
        <end position="224"/>
    </location>
</feature>
<dbReference type="InterPro" id="IPR020846">
    <property type="entry name" value="MFS_dom"/>
</dbReference>
<dbReference type="PANTHER" id="PTHR42718">
    <property type="entry name" value="MAJOR FACILITATOR SUPERFAMILY MULTIDRUG TRANSPORTER MFSC"/>
    <property type="match status" value="1"/>
</dbReference>
<evidence type="ECO:0000313" key="9">
    <source>
        <dbReference type="Proteomes" id="UP000032545"/>
    </source>
</evidence>
<feature type="transmembrane region" description="Helical" evidence="6">
    <location>
        <begin position="46"/>
        <end position="66"/>
    </location>
</feature>
<dbReference type="RefSeq" id="WP_236706034.1">
    <property type="nucleotide sequence ID" value="NZ_JYFN01000002.1"/>
</dbReference>
<proteinExistence type="predicted"/>
<feature type="transmembrane region" description="Helical" evidence="6">
    <location>
        <begin position="137"/>
        <end position="159"/>
    </location>
</feature>
<keyword evidence="3 6" id="KW-1133">Transmembrane helix</keyword>
<dbReference type="SUPFAM" id="SSF103473">
    <property type="entry name" value="MFS general substrate transporter"/>
    <property type="match status" value="2"/>
</dbReference>
<keyword evidence="4 6" id="KW-0472">Membrane</keyword>
<organism evidence="8 9">
    <name type="scientific">Frankia torreyi</name>
    <dbReference type="NCBI Taxonomy" id="1856"/>
    <lineage>
        <taxon>Bacteria</taxon>
        <taxon>Bacillati</taxon>
        <taxon>Actinomycetota</taxon>
        <taxon>Actinomycetes</taxon>
        <taxon>Frankiales</taxon>
        <taxon>Frankiaceae</taxon>
        <taxon>Frankia</taxon>
    </lineage>
</organism>
<feature type="transmembrane region" description="Helical" evidence="6">
    <location>
        <begin position="272"/>
        <end position="299"/>
    </location>
</feature>
<evidence type="ECO:0000256" key="1">
    <source>
        <dbReference type="ARBA" id="ARBA00004651"/>
    </source>
</evidence>
<dbReference type="PATRIC" id="fig|1502723.3.peg.533"/>
<keyword evidence="9" id="KW-1185">Reference proteome</keyword>
<feature type="transmembrane region" description="Helical" evidence="6">
    <location>
        <begin position="339"/>
        <end position="358"/>
    </location>
</feature>
<feature type="transmembrane region" description="Helical" evidence="6">
    <location>
        <begin position="103"/>
        <end position="125"/>
    </location>
</feature>
<comment type="subcellular location">
    <subcellularLocation>
        <location evidence="1">Cell membrane</location>
        <topology evidence="1">Multi-pass membrane protein</topology>
    </subcellularLocation>
</comment>
<evidence type="ECO:0000256" key="3">
    <source>
        <dbReference type="ARBA" id="ARBA00022989"/>
    </source>
</evidence>
<dbReference type="Gene3D" id="1.20.1720.10">
    <property type="entry name" value="Multidrug resistance protein D"/>
    <property type="match status" value="1"/>
</dbReference>
<evidence type="ECO:0000256" key="6">
    <source>
        <dbReference type="SAM" id="Phobius"/>
    </source>
</evidence>
<dbReference type="EMBL" id="JYFN01000002">
    <property type="protein sequence ID" value="KJE25348.1"/>
    <property type="molecule type" value="Genomic_DNA"/>
</dbReference>
<evidence type="ECO:0000256" key="5">
    <source>
        <dbReference type="SAM" id="MobiDB-lite"/>
    </source>
</evidence>
<dbReference type="GO" id="GO:0005886">
    <property type="term" value="C:plasma membrane"/>
    <property type="evidence" value="ECO:0007669"/>
    <property type="project" value="UniProtKB-SubCell"/>
</dbReference>
<gene>
    <name evidence="8" type="ORF">FF36_00481</name>
</gene>
<evidence type="ECO:0000259" key="7">
    <source>
        <dbReference type="PROSITE" id="PS50850"/>
    </source>
</evidence>
<dbReference type="GO" id="GO:0022857">
    <property type="term" value="F:transmembrane transporter activity"/>
    <property type="evidence" value="ECO:0007669"/>
    <property type="project" value="InterPro"/>
</dbReference>
<evidence type="ECO:0000256" key="2">
    <source>
        <dbReference type="ARBA" id="ARBA00022692"/>
    </source>
</evidence>
<keyword evidence="2 6" id="KW-0812">Transmembrane</keyword>
<dbReference type="CDD" id="cd17321">
    <property type="entry name" value="MFS_MMR_MDR_like"/>
    <property type="match status" value="1"/>
</dbReference>
<reference evidence="8 9" key="2">
    <citation type="journal article" date="2016" name="Genome Announc.">
        <title>Permanent Draft Genome Sequences for Two Variants of Frankia sp. Strain CpI1, the First Frankia Strain Isolated from Root Nodules of Comptonia peregrina.</title>
        <authorList>
            <person name="Oshone R."/>
            <person name="Hurst S.G.IV."/>
            <person name="Abebe-Akele F."/>
            <person name="Simpson S."/>
            <person name="Morris K."/>
            <person name="Thomas W.K."/>
            <person name="Tisa L.S."/>
        </authorList>
    </citation>
    <scope>NUCLEOTIDE SEQUENCE [LARGE SCALE GENOMIC DNA]</scope>
    <source>
        <strain evidence="9">CpI1-S</strain>
    </source>
</reference>
<feature type="transmembrane region" description="Helical" evidence="6">
    <location>
        <begin position="230"/>
        <end position="251"/>
    </location>
</feature>
<comment type="caution">
    <text evidence="8">The sequence shown here is derived from an EMBL/GenBank/DDBJ whole genome shotgun (WGS) entry which is preliminary data.</text>
</comment>
<feature type="transmembrane region" description="Helical" evidence="6">
    <location>
        <begin position="78"/>
        <end position="97"/>
    </location>
</feature>
<feature type="region of interest" description="Disordered" evidence="5">
    <location>
        <begin position="473"/>
        <end position="499"/>
    </location>
</feature>
<feature type="domain" description="Major facilitator superfamily (MFS) profile" evidence="7">
    <location>
        <begin position="12"/>
        <end position="470"/>
    </location>
</feature>
<feature type="transmembrane region" description="Helical" evidence="6">
    <location>
        <begin position="12"/>
        <end position="34"/>
    </location>
</feature>
<dbReference type="Pfam" id="PF07690">
    <property type="entry name" value="MFS_1"/>
    <property type="match status" value="1"/>
</dbReference>
<evidence type="ECO:0000313" key="8">
    <source>
        <dbReference type="EMBL" id="KJE25348.1"/>
    </source>
</evidence>
<dbReference type="Proteomes" id="UP000032545">
    <property type="component" value="Unassembled WGS sequence"/>
</dbReference>
<feature type="transmembrane region" description="Helical" evidence="6">
    <location>
        <begin position="171"/>
        <end position="190"/>
    </location>
</feature>
<protein>
    <submittedName>
        <fullName evidence="8">Major Facilitator Superfamily transporter</fullName>
    </submittedName>
</protein>
<name>A0A0D8BMC7_9ACTN</name>
<dbReference type="AlphaFoldDB" id="A0A0D8BMC7"/>
<dbReference type="PANTHER" id="PTHR42718:SF39">
    <property type="entry name" value="ACTINORHODIN TRANSPORTER-RELATED"/>
    <property type="match status" value="1"/>
</dbReference>
<feature type="transmembrane region" description="Helical" evidence="6">
    <location>
        <begin position="448"/>
        <end position="467"/>
    </location>
</feature>
<dbReference type="InterPro" id="IPR011701">
    <property type="entry name" value="MFS"/>
</dbReference>
<feature type="transmembrane region" description="Helical" evidence="6">
    <location>
        <begin position="305"/>
        <end position="327"/>
    </location>
</feature>
<reference evidence="9" key="1">
    <citation type="submission" date="2015-02" db="EMBL/GenBank/DDBJ databases">
        <title>Draft Genome of Frankia sp. CpI1-S.</title>
        <authorList>
            <person name="Oshone R.T."/>
            <person name="Ngom M."/>
            <person name="Ghodhbane-Gtari F."/>
            <person name="Gtari M."/>
            <person name="Morris K."/>
            <person name="Thomas K."/>
            <person name="Sen A."/>
            <person name="Tisa L.S."/>
        </authorList>
    </citation>
    <scope>NUCLEOTIDE SEQUENCE [LARGE SCALE GENOMIC DNA]</scope>
    <source>
        <strain evidence="9">CpI1-S</strain>
    </source>
</reference>
<feature type="transmembrane region" description="Helical" evidence="6">
    <location>
        <begin position="403"/>
        <end position="428"/>
    </location>
</feature>
<feature type="transmembrane region" description="Helical" evidence="6">
    <location>
        <begin position="370"/>
        <end position="391"/>
    </location>
</feature>
<accession>A0A0D8BMC7</accession>
<dbReference type="PROSITE" id="PS50850">
    <property type="entry name" value="MFS"/>
    <property type="match status" value="1"/>
</dbReference>
<dbReference type="InterPro" id="IPR036259">
    <property type="entry name" value="MFS_trans_sf"/>
</dbReference>
<evidence type="ECO:0000256" key="4">
    <source>
        <dbReference type="ARBA" id="ARBA00023136"/>
    </source>
</evidence>
<dbReference type="Gene3D" id="1.20.1250.20">
    <property type="entry name" value="MFS general substrate transporter like domains"/>
    <property type="match status" value="1"/>
</dbReference>
<sequence>MPCKRDPDGRLLLPVVLAAYVLYGFDANVVNVAIPDLQRRLGAGPAALELVVGGYVFTYAAGVVTGGRLGDLFGHRRLFLAGVTGFAAASLLCGLAQGPVELVAARMAQGLTAAAMVPQILALVTASFTDAERSRALAWYGVAGAVSGIGGQVLGGLLLDADVFGLGWRAVFLATAAVGVAVAAVARWVLPRAERRTAAGLELDVPGAVGISGGLGLALLPLVIGHETGWPVWGWLLLAAAVPTMAAAVRWERSVARGGGQPLVDPALFHTATFATGLAVNAAFMASFSSCLFVLSLLLQAGLGLGPLAAGLAFAPMGLLAIGSSFLGRRLVARLGPAVLLAGCAVTALSFLTLAVALHTHPGGLSPAWLVAGIAGIGAGNGLILPSLVGAPLAGVPRERSGVAAGVLTTTQQFASVTGVAVLGAVFFSRLGIHPDRGAHIRAAESAFWLGLVLVVVMTALMARLAWLDPARRHGRPTAAPTACEERAPTPVITTADAP</sequence>